<dbReference type="EMBL" id="JPWH01000024">
    <property type="protein sequence ID" value="RCK43669.1"/>
    <property type="molecule type" value="Genomic_DNA"/>
</dbReference>
<evidence type="ECO:0000313" key="1">
    <source>
        <dbReference type="EMBL" id="RCK43669.1"/>
    </source>
</evidence>
<dbReference type="AlphaFoldDB" id="A0A367WR40"/>
<sequence length="142" mass="16213">MREIRHRFATWFFVEARQHTDTLLGAVFSLLDQVAIGVQGRFDVPMPHQCLNTLQVHPAFNQHGRIEVPQGVGRVCWLFFCLGSALDKLDQTGFSTRNRKRAVTPIIDALPVPGCRWENQVMTVIGTVLFNIFRDHIVDVWA</sequence>
<reference evidence="1 2" key="1">
    <citation type="submission" date="2014-07" db="EMBL/GenBank/DDBJ databases">
        <title>Draft genome sequence of Thalassospira profundimaris S25-3-2.</title>
        <authorList>
            <person name="Lai Q."/>
            <person name="Shao Z."/>
        </authorList>
    </citation>
    <scope>NUCLEOTIDE SEQUENCE [LARGE SCALE GENOMIC DNA]</scope>
    <source>
        <strain evidence="1 2">S25-3-2</strain>
    </source>
</reference>
<dbReference type="Proteomes" id="UP000252517">
    <property type="component" value="Unassembled WGS sequence"/>
</dbReference>
<gene>
    <name evidence="1" type="ORF">TH25_21210</name>
</gene>
<comment type="caution">
    <text evidence="1">The sequence shown here is derived from an EMBL/GenBank/DDBJ whole genome shotgun (WGS) entry which is preliminary data.</text>
</comment>
<name>A0A367WR40_9PROT</name>
<proteinExistence type="predicted"/>
<evidence type="ECO:0000313" key="2">
    <source>
        <dbReference type="Proteomes" id="UP000252517"/>
    </source>
</evidence>
<organism evidence="1 2">
    <name type="scientific">Thalassospira profundimaris</name>
    <dbReference type="NCBI Taxonomy" id="502049"/>
    <lineage>
        <taxon>Bacteria</taxon>
        <taxon>Pseudomonadati</taxon>
        <taxon>Pseudomonadota</taxon>
        <taxon>Alphaproteobacteria</taxon>
        <taxon>Rhodospirillales</taxon>
        <taxon>Thalassospiraceae</taxon>
        <taxon>Thalassospira</taxon>
    </lineage>
</organism>
<protein>
    <submittedName>
        <fullName evidence="1">Uncharacterized protein</fullName>
    </submittedName>
</protein>
<accession>A0A367WR40</accession>